<proteinExistence type="predicted"/>
<dbReference type="Proteomes" id="UP001164746">
    <property type="component" value="Chromosome 13"/>
</dbReference>
<reference evidence="1" key="1">
    <citation type="submission" date="2022-11" db="EMBL/GenBank/DDBJ databases">
        <title>Centuries of genome instability and evolution in soft-shell clam transmissible cancer (bioRxiv).</title>
        <authorList>
            <person name="Hart S.F.M."/>
            <person name="Yonemitsu M.A."/>
            <person name="Giersch R.M."/>
            <person name="Beal B.F."/>
            <person name="Arriagada G."/>
            <person name="Davis B.W."/>
            <person name="Ostrander E.A."/>
            <person name="Goff S.P."/>
            <person name="Metzger M.J."/>
        </authorList>
    </citation>
    <scope>NUCLEOTIDE SEQUENCE</scope>
    <source>
        <strain evidence="1">MELC-2E11</strain>
        <tissue evidence="1">Siphon/mantle</tissue>
    </source>
</reference>
<accession>A0ABY7FMN3</accession>
<sequence>MRDSYNVLLTSKISSTKLKTMETTILQVWKQSVQEYNTCNCLTLSMIGIPERVVDLQGSKYWQVKYFLLKSGTVVKSMTSSSLNLSLLQEKLTSSNIAVQLVKEKKTTYKLSTAFSVYLNRDFNVKAQSTSSVASKFTVSLSQTWGTKAIVTGFNVKPDISLSSSLQFVDLLSRTSVYRIYYLMWNNCDRTHCDPLDPDSLPTLTAKELQKQINFTSPSNTTYEVKDSTKAVDFSYHFSVSVTRQ</sequence>
<name>A0ABY7FMN3_MYAAR</name>
<organism evidence="1 2">
    <name type="scientific">Mya arenaria</name>
    <name type="common">Soft-shell clam</name>
    <dbReference type="NCBI Taxonomy" id="6604"/>
    <lineage>
        <taxon>Eukaryota</taxon>
        <taxon>Metazoa</taxon>
        <taxon>Spiralia</taxon>
        <taxon>Lophotrochozoa</taxon>
        <taxon>Mollusca</taxon>
        <taxon>Bivalvia</taxon>
        <taxon>Autobranchia</taxon>
        <taxon>Heteroconchia</taxon>
        <taxon>Euheterodonta</taxon>
        <taxon>Imparidentia</taxon>
        <taxon>Neoheterodontei</taxon>
        <taxon>Myida</taxon>
        <taxon>Myoidea</taxon>
        <taxon>Myidae</taxon>
        <taxon>Mya</taxon>
    </lineage>
</organism>
<evidence type="ECO:0000313" key="2">
    <source>
        <dbReference type="Proteomes" id="UP001164746"/>
    </source>
</evidence>
<gene>
    <name evidence="1" type="ORF">MAR_037154</name>
</gene>
<feature type="non-terminal residue" evidence="1">
    <location>
        <position position="245"/>
    </location>
</feature>
<protein>
    <submittedName>
        <fullName evidence="1">Uncharacterized protein</fullName>
    </submittedName>
</protein>
<dbReference type="EMBL" id="CP111024">
    <property type="protein sequence ID" value="WAR23485.1"/>
    <property type="molecule type" value="Genomic_DNA"/>
</dbReference>
<evidence type="ECO:0000313" key="1">
    <source>
        <dbReference type="EMBL" id="WAR23485.1"/>
    </source>
</evidence>
<keyword evidence="2" id="KW-1185">Reference proteome</keyword>